<dbReference type="AlphaFoldDB" id="A0AAN7LE33"/>
<protein>
    <submittedName>
        <fullName evidence="1">Uncharacterized protein</fullName>
    </submittedName>
</protein>
<name>A0AAN7LE33_TRANT</name>
<dbReference type="EMBL" id="JAXQNO010000015">
    <property type="protein sequence ID" value="KAK4783450.1"/>
    <property type="molecule type" value="Genomic_DNA"/>
</dbReference>
<evidence type="ECO:0000313" key="1">
    <source>
        <dbReference type="EMBL" id="KAK4783450.1"/>
    </source>
</evidence>
<organism evidence="1 2">
    <name type="scientific">Trapa natans</name>
    <name type="common">Water chestnut</name>
    <dbReference type="NCBI Taxonomy" id="22666"/>
    <lineage>
        <taxon>Eukaryota</taxon>
        <taxon>Viridiplantae</taxon>
        <taxon>Streptophyta</taxon>
        <taxon>Embryophyta</taxon>
        <taxon>Tracheophyta</taxon>
        <taxon>Spermatophyta</taxon>
        <taxon>Magnoliopsida</taxon>
        <taxon>eudicotyledons</taxon>
        <taxon>Gunneridae</taxon>
        <taxon>Pentapetalae</taxon>
        <taxon>rosids</taxon>
        <taxon>malvids</taxon>
        <taxon>Myrtales</taxon>
        <taxon>Lythraceae</taxon>
        <taxon>Trapa</taxon>
    </lineage>
</organism>
<dbReference type="Proteomes" id="UP001346149">
    <property type="component" value="Unassembled WGS sequence"/>
</dbReference>
<gene>
    <name evidence="1" type="ORF">SAY86_007824</name>
</gene>
<proteinExistence type="predicted"/>
<accession>A0AAN7LE33</accession>
<keyword evidence="2" id="KW-1185">Reference proteome</keyword>
<comment type="caution">
    <text evidence="1">The sequence shown here is derived from an EMBL/GenBank/DDBJ whole genome shotgun (WGS) entry which is preliminary data.</text>
</comment>
<reference evidence="1 2" key="1">
    <citation type="journal article" date="2023" name="Hortic Res">
        <title>Pangenome of water caltrop reveals structural variations and asymmetric subgenome divergence after allopolyploidization.</title>
        <authorList>
            <person name="Zhang X."/>
            <person name="Chen Y."/>
            <person name="Wang L."/>
            <person name="Yuan Y."/>
            <person name="Fang M."/>
            <person name="Shi L."/>
            <person name="Lu R."/>
            <person name="Comes H.P."/>
            <person name="Ma Y."/>
            <person name="Chen Y."/>
            <person name="Huang G."/>
            <person name="Zhou Y."/>
            <person name="Zheng Z."/>
            <person name="Qiu Y."/>
        </authorList>
    </citation>
    <scope>NUCLEOTIDE SEQUENCE [LARGE SCALE GENOMIC DNA]</scope>
    <source>
        <strain evidence="1">F231</strain>
    </source>
</reference>
<sequence>MATLDIIKTTNGVLRGVRRAQELHEASNPIIVTMHRNSSESENTMVTNTGSWVSGQIEIDYYEGESSAPPMLQLIPPNQGRELMSLQEGVGWFQGGNDMAMTLLIGEALEWWIEEVHQEVPPYNPCTEANMSFGTIRAWVWVGSRIHQGVHGTPMLHTRVSDTKHYMPTIYLRTN</sequence>
<evidence type="ECO:0000313" key="2">
    <source>
        <dbReference type="Proteomes" id="UP001346149"/>
    </source>
</evidence>